<dbReference type="Pfam" id="PF12837">
    <property type="entry name" value="Fer4_6"/>
    <property type="match status" value="1"/>
</dbReference>
<dbReference type="InterPro" id="IPR023753">
    <property type="entry name" value="FAD/NAD-binding_dom"/>
</dbReference>
<dbReference type="GO" id="GO:0046872">
    <property type="term" value="F:metal ion binding"/>
    <property type="evidence" value="ECO:0007669"/>
    <property type="project" value="UniProtKB-KW"/>
</dbReference>
<feature type="domain" description="4Fe-4S ferredoxin-type" evidence="9">
    <location>
        <begin position="962"/>
        <end position="991"/>
    </location>
</feature>
<keyword evidence="7" id="KW-0408">Iron</keyword>
<keyword evidence="5" id="KW-0285">Flavoprotein</keyword>
<dbReference type="Gene3D" id="3.30.70.20">
    <property type="match status" value="3"/>
</dbReference>
<evidence type="ECO:0000256" key="1">
    <source>
        <dbReference type="ARBA" id="ARBA00001974"/>
    </source>
</evidence>
<dbReference type="SUPFAM" id="SSF54862">
    <property type="entry name" value="4Fe-4S ferredoxins"/>
    <property type="match status" value="1"/>
</dbReference>
<evidence type="ECO:0000256" key="5">
    <source>
        <dbReference type="ARBA" id="ARBA00022827"/>
    </source>
</evidence>
<protein>
    <recommendedName>
        <fullName evidence="9">4Fe-4S ferredoxin-type domain-containing protein</fullName>
    </recommendedName>
</protein>
<evidence type="ECO:0000256" key="2">
    <source>
        <dbReference type="ARBA" id="ARBA00006561"/>
    </source>
</evidence>
<proteinExistence type="inferred from homology"/>
<dbReference type="Pfam" id="PF00037">
    <property type="entry name" value="Fer4"/>
    <property type="match status" value="1"/>
</dbReference>
<dbReference type="PROSITE" id="PS00198">
    <property type="entry name" value="4FE4S_FER_1"/>
    <property type="match status" value="1"/>
</dbReference>
<dbReference type="InterPro" id="IPR036188">
    <property type="entry name" value="FAD/NAD-bd_sf"/>
</dbReference>
<dbReference type="PANTHER" id="PTHR43498:SF1">
    <property type="entry name" value="COB--COM HETERODISULFIDE REDUCTASE IRON-SULFUR SUBUNIT A"/>
    <property type="match status" value="1"/>
</dbReference>
<feature type="domain" description="4Fe-4S ferredoxin-type" evidence="9">
    <location>
        <begin position="145"/>
        <end position="174"/>
    </location>
</feature>
<evidence type="ECO:0000313" key="10">
    <source>
        <dbReference type="EMBL" id="KKM67953.1"/>
    </source>
</evidence>
<evidence type="ECO:0000256" key="8">
    <source>
        <dbReference type="ARBA" id="ARBA00023014"/>
    </source>
</evidence>
<evidence type="ECO:0000256" key="6">
    <source>
        <dbReference type="ARBA" id="ARBA00023002"/>
    </source>
</evidence>
<gene>
    <name evidence="10" type="ORF">LCGC14_1465960</name>
</gene>
<dbReference type="PANTHER" id="PTHR43498">
    <property type="entry name" value="FERREDOXIN:COB-COM HETERODISULFIDE REDUCTASE SUBUNIT A"/>
    <property type="match status" value="1"/>
</dbReference>
<dbReference type="PROSITE" id="PS51379">
    <property type="entry name" value="4FE4S_FER_2"/>
    <property type="match status" value="4"/>
</dbReference>
<keyword evidence="6" id="KW-0560">Oxidoreductase</keyword>
<dbReference type="GO" id="GO:0051539">
    <property type="term" value="F:4 iron, 4 sulfur cluster binding"/>
    <property type="evidence" value="ECO:0007669"/>
    <property type="project" value="UniProtKB-KW"/>
</dbReference>
<name>A0A0F9JEC3_9ZZZZ</name>
<evidence type="ECO:0000259" key="9">
    <source>
        <dbReference type="PROSITE" id="PS51379"/>
    </source>
</evidence>
<reference evidence="10" key="1">
    <citation type="journal article" date="2015" name="Nature">
        <title>Complex archaea that bridge the gap between prokaryotes and eukaryotes.</title>
        <authorList>
            <person name="Spang A."/>
            <person name="Saw J.H."/>
            <person name="Jorgensen S.L."/>
            <person name="Zaremba-Niedzwiedzka K."/>
            <person name="Martijn J."/>
            <person name="Lind A.E."/>
            <person name="van Eijk R."/>
            <person name="Schleper C."/>
            <person name="Guy L."/>
            <person name="Ettema T.J."/>
        </authorList>
    </citation>
    <scope>NUCLEOTIDE SEQUENCE</scope>
</reference>
<accession>A0A0F9JEC3</accession>
<sequence length="1004" mass="110126">MEQVGAVLVVGAGIGGSQTSLDLGDSGYKVYLIESSTSIGGVMAQLDKTFPTNDCAMCIISPKLVETGRHQNIDLSINCKIQDVSGEAGNFTVKVLKKSLFINPDTCTGCGVCGINCPVEAIDTFNEGLAKYAATSVKYPQAVPLVFAINKEYCIGCGICAGVCKAKAVEYDREDEEVDLNVGAIVLAPGFDEYVPAEANKYGYGKYKNVVTSIEFERILSASGPFAGRVLRPSDGDIPEKVAFLQCVGSRDYTGEGQPYCSSVCCMYTAKEAVIAHEHQHQVKPTIFSMDIRAYGKDFDKYIIRAQEQYGVRYIRSRISSVTEVPGTQDLRLHYETEDGKIIEEIFNMVVLSVGLNPPNDAEFLAEKFGIELNDYKFAKTDVFNPVQTTRPGIFACGAFTQPKDIPETVTQASAASGCVNELLYEKRGTLITEKTLPPEIFVAGQPPRIGVFICHCGINIAGYVDVAEVARYAATLPNVVMADRNLYTCSADTQGIIKEKIEEYHLNRVIVASCTPRTHEPLFQETIREAGLNRYLFQMANIRDQCSWVHMNDWDAATQKSKDLVRMAVNKARLIGPIERIKLSVTKKALVIGGGISGMTAALNLANQGFETHLVERKAELGGFANHIYSTLEGGNVQEYLKDSIEKINSNKFVHVYTNAEVEIVDGYVGNFKSIVIHGSSKERVEVDHGVVIVATGAKEYQPKEYLYGEDDRVILQSELEKILNTNGKIKDKKLIVMIQCVGSRNDEHPYCSKMCCAEAIKNALLVKKLNPSCEIIVLFRDIRTYGFKEKYYRQAREEGVIFLRYDEKNPPEVIKDGSSIKVNVKTPKAGEISIPADLVALSAGIVASHEENEELAMKLKVPLNDDSFYLEAHVKLRPVDFATEGIFVAGIAHCPKTIEDSISQANAAVSRACTILSKDEVEVEGKTARIDITRCIGCGMCIENCAYNAIELIEDRRFGTVAAINQALCKGCGACSGNCRCSAIDILGFSGEQIFEMITARL</sequence>
<keyword evidence="8" id="KW-0411">Iron-sulfur</keyword>
<dbReference type="Gene3D" id="3.40.50.720">
    <property type="entry name" value="NAD(P)-binding Rossmann-like Domain"/>
    <property type="match status" value="1"/>
</dbReference>
<dbReference type="Gene3D" id="3.50.50.60">
    <property type="entry name" value="FAD/NAD(P)-binding domain"/>
    <property type="match status" value="2"/>
</dbReference>
<evidence type="ECO:0000256" key="7">
    <source>
        <dbReference type="ARBA" id="ARBA00023004"/>
    </source>
</evidence>
<feature type="domain" description="4Fe-4S ferredoxin-type" evidence="9">
    <location>
        <begin position="928"/>
        <end position="957"/>
    </location>
</feature>
<organism evidence="10">
    <name type="scientific">marine sediment metagenome</name>
    <dbReference type="NCBI Taxonomy" id="412755"/>
    <lineage>
        <taxon>unclassified sequences</taxon>
        <taxon>metagenomes</taxon>
        <taxon>ecological metagenomes</taxon>
    </lineage>
</organism>
<comment type="similarity">
    <text evidence="2">Belongs to the HdrA family.</text>
</comment>
<dbReference type="SUPFAM" id="SSF51905">
    <property type="entry name" value="FAD/NAD(P)-binding domain"/>
    <property type="match status" value="1"/>
</dbReference>
<dbReference type="InterPro" id="IPR017900">
    <property type="entry name" value="4Fe4S_Fe_S_CS"/>
</dbReference>
<evidence type="ECO:0000256" key="4">
    <source>
        <dbReference type="ARBA" id="ARBA00022723"/>
    </source>
</evidence>
<dbReference type="EMBL" id="LAZR01010259">
    <property type="protein sequence ID" value="KKM67953.1"/>
    <property type="molecule type" value="Genomic_DNA"/>
</dbReference>
<comment type="cofactor">
    <cofactor evidence="1">
        <name>FAD</name>
        <dbReference type="ChEBI" id="CHEBI:57692"/>
    </cofactor>
</comment>
<keyword evidence="3" id="KW-0004">4Fe-4S</keyword>
<dbReference type="GO" id="GO:0016491">
    <property type="term" value="F:oxidoreductase activity"/>
    <property type="evidence" value="ECO:0007669"/>
    <property type="project" value="UniProtKB-KW"/>
</dbReference>
<evidence type="ECO:0000256" key="3">
    <source>
        <dbReference type="ARBA" id="ARBA00022485"/>
    </source>
</evidence>
<comment type="caution">
    <text evidence="10">The sequence shown here is derived from an EMBL/GenBank/DDBJ whole genome shotgun (WGS) entry which is preliminary data.</text>
</comment>
<keyword evidence="4" id="KW-0479">Metal-binding</keyword>
<dbReference type="AlphaFoldDB" id="A0A0F9JEC3"/>
<keyword evidence="5" id="KW-0274">FAD</keyword>
<dbReference type="SUPFAM" id="SSF51971">
    <property type="entry name" value="Nucleotide-binding domain"/>
    <property type="match status" value="1"/>
</dbReference>
<feature type="domain" description="4Fe-4S ferredoxin-type" evidence="9">
    <location>
        <begin position="98"/>
        <end position="128"/>
    </location>
</feature>
<dbReference type="InterPro" id="IPR039650">
    <property type="entry name" value="HdrA-like"/>
</dbReference>
<dbReference type="Pfam" id="PF07992">
    <property type="entry name" value="Pyr_redox_2"/>
    <property type="match status" value="2"/>
</dbReference>
<dbReference type="InterPro" id="IPR017896">
    <property type="entry name" value="4Fe4S_Fe-S-bd"/>
</dbReference>